<accession>A0A8H3J8U7</accession>
<dbReference type="PANTHER" id="PTHR33254">
    <property type="entry name" value="4-HYDROXY-4-METHYL-2-OXOGLUTARATE ALDOLASE 3-RELATED"/>
    <property type="match status" value="1"/>
</dbReference>
<dbReference type="GO" id="GO:0047443">
    <property type="term" value="F:4-hydroxy-4-methyl-2-oxoglutarate aldolase activity"/>
    <property type="evidence" value="ECO:0007669"/>
    <property type="project" value="TreeGrafter"/>
</dbReference>
<dbReference type="GO" id="GO:0008948">
    <property type="term" value="F:oxaloacetate decarboxylase activity"/>
    <property type="evidence" value="ECO:0007669"/>
    <property type="project" value="TreeGrafter"/>
</dbReference>
<reference evidence="2" key="1">
    <citation type="submission" date="2021-03" db="EMBL/GenBank/DDBJ databases">
        <authorList>
            <person name="Tagirdzhanova G."/>
        </authorList>
    </citation>
    <scope>NUCLEOTIDE SEQUENCE</scope>
</reference>
<dbReference type="Pfam" id="PF03737">
    <property type="entry name" value="RraA-like"/>
    <property type="match status" value="1"/>
</dbReference>
<keyword evidence="1" id="KW-0479">Metal-binding</keyword>
<evidence type="ECO:0000313" key="2">
    <source>
        <dbReference type="EMBL" id="CAF9942747.1"/>
    </source>
</evidence>
<name>A0A8H3J8U7_9LECA</name>
<comment type="caution">
    <text evidence="2">The sequence shown here is derived from an EMBL/GenBank/DDBJ whole genome shotgun (WGS) entry which is preliminary data.</text>
</comment>
<dbReference type="OrthoDB" id="1476984at2759"/>
<dbReference type="AlphaFoldDB" id="A0A8H3J8U7"/>
<feature type="binding site" evidence="1">
    <location>
        <position position="20"/>
    </location>
    <ligand>
        <name>substrate</name>
    </ligand>
</feature>
<proteinExistence type="predicted"/>
<evidence type="ECO:0000256" key="1">
    <source>
        <dbReference type="PIRSR" id="PIRSR605493-1"/>
    </source>
</evidence>
<evidence type="ECO:0000313" key="3">
    <source>
        <dbReference type="Proteomes" id="UP000664203"/>
    </source>
</evidence>
<dbReference type="GO" id="GO:0046872">
    <property type="term" value="F:metal ion binding"/>
    <property type="evidence" value="ECO:0007669"/>
    <property type="project" value="UniProtKB-KW"/>
</dbReference>
<dbReference type="EMBL" id="CAJPDR010000805">
    <property type="protein sequence ID" value="CAF9942747.1"/>
    <property type="molecule type" value="Genomic_DNA"/>
</dbReference>
<feature type="binding site" evidence="1">
    <location>
        <position position="21"/>
    </location>
    <ligand>
        <name>Mg(2+)</name>
        <dbReference type="ChEBI" id="CHEBI:18420"/>
    </ligand>
</feature>
<comment type="cofactor">
    <cofactor evidence="1">
        <name>Mg(2+)</name>
        <dbReference type="ChEBI" id="CHEBI:18420"/>
    </cofactor>
</comment>
<evidence type="ECO:0008006" key="4">
    <source>
        <dbReference type="Google" id="ProtNLM"/>
    </source>
</evidence>
<dbReference type="InterPro" id="IPR005493">
    <property type="entry name" value="RraA/RraA-like"/>
</dbReference>
<organism evidence="2 3">
    <name type="scientific">Alectoria fallacina</name>
    <dbReference type="NCBI Taxonomy" id="1903189"/>
    <lineage>
        <taxon>Eukaryota</taxon>
        <taxon>Fungi</taxon>
        <taxon>Dikarya</taxon>
        <taxon>Ascomycota</taxon>
        <taxon>Pezizomycotina</taxon>
        <taxon>Lecanoromycetes</taxon>
        <taxon>OSLEUM clade</taxon>
        <taxon>Lecanoromycetidae</taxon>
        <taxon>Lecanorales</taxon>
        <taxon>Lecanorineae</taxon>
        <taxon>Parmeliaceae</taxon>
        <taxon>Alectoria</taxon>
    </lineage>
</organism>
<dbReference type="Proteomes" id="UP000664203">
    <property type="component" value="Unassembled WGS sequence"/>
</dbReference>
<protein>
    <recommendedName>
        <fullName evidence="4">RraA-like protein</fullName>
    </recommendedName>
</protein>
<dbReference type="InterPro" id="IPR036704">
    <property type="entry name" value="RraA/RraA-like_sf"/>
</dbReference>
<dbReference type="Gene3D" id="3.50.30.40">
    <property type="entry name" value="Ribonuclease E inhibitor RraA/RraA-like"/>
    <property type="match status" value="1"/>
</dbReference>
<sequence>MSARAQHSHAAGTVVDGRVRDLQEHRDLHYPVFAKDVGTTAPQELLRVSQVNVPVRLQSEEQDATVWPEDYLIGDLNGVVCLPRGLAEKAVALMESQVEADGRIARDLREGRPFGESSREHRAKVMKVEDL</sequence>
<keyword evidence="1" id="KW-0460">Magnesium</keyword>
<dbReference type="PANTHER" id="PTHR33254:SF28">
    <property type="entry name" value="4-HYDROXY-4-METHYL-2-OXOGLUTARATE ALDOLASE"/>
    <property type="match status" value="1"/>
</dbReference>
<gene>
    <name evidence="2" type="ORF">ALECFALPRED_009999</name>
</gene>
<keyword evidence="3" id="KW-1185">Reference proteome</keyword>
<dbReference type="SUPFAM" id="SSF89562">
    <property type="entry name" value="RraA-like"/>
    <property type="match status" value="1"/>
</dbReference>